<gene>
    <name evidence="1" type="ORF">IUJ34_15235</name>
</gene>
<evidence type="ECO:0000313" key="2">
    <source>
        <dbReference type="Proteomes" id="UP000594592"/>
    </source>
</evidence>
<dbReference type="AlphaFoldDB" id="A0A7S9HEL2"/>
<proteinExistence type="predicted"/>
<dbReference type="Proteomes" id="UP000594592">
    <property type="component" value="Chromosome"/>
</dbReference>
<sequence length="67" mass="7613">MAVPYRLRTQSGGESVKERGNQKQFAILQINAVGCKRYLFLSNQQGTQKQKMVTVVLRFIAIVKVDK</sequence>
<organism evidence="1 2">
    <name type="scientific">Klebsiella pneumoniae subsp. pneumoniae</name>
    <dbReference type="NCBI Taxonomy" id="72407"/>
    <lineage>
        <taxon>Bacteria</taxon>
        <taxon>Pseudomonadati</taxon>
        <taxon>Pseudomonadota</taxon>
        <taxon>Gammaproteobacteria</taxon>
        <taxon>Enterobacterales</taxon>
        <taxon>Enterobacteriaceae</taxon>
        <taxon>Klebsiella/Raoultella group</taxon>
        <taxon>Klebsiella</taxon>
        <taxon>Klebsiella pneumoniae complex</taxon>
    </lineage>
</organism>
<name>A0A7S9HEL2_KLEPN</name>
<evidence type="ECO:0000313" key="1">
    <source>
        <dbReference type="EMBL" id="QPG07339.1"/>
    </source>
</evidence>
<dbReference type="EMBL" id="CP064820">
    <property type="protein sequence ID" value="QPG07339.1"/>
    <property type="molecule type" value="Genomic_DNA"/>
</dbReference>
<protein>
    <submittedName>
        <fullName evidence="1">Uncharacterized protein</fullName>
    </submittedName>
</protein>
<accession>A0A7S9HEL2</accession>
<reference evidence="1 2" key="1">
    <citation type="submission" date="2020-11" db="EMBL/GenBank/DDBJ databases">
        <title>Whole Genome sequence of MDR strain of Klebsiella pneumoniae K219 isolated from sputum.</title>
        <authorList>
            <person name="Aditi B.P."/>
            <person name="Mahalakshmi K."/>
            <person name="Naveen Kumar V."/>
        </authorList>
    </citation>
    <scope>NUCLEOTIDE SEQUENCE [LARGE SCALE GENOMIC DNA]</scope>
    <source>
        <strain evidence="1 2">K219</strain>
    </source>
</reference>